<dbReference type="AlphaFoldDB" id="A0A9W7YFV5"/>
<feature type="non-terminal residue" evidence="2">
    <location>
        <position position="75"/>
    </location>
</feature>
<dbReference type="InterPro" id="IPR000644">
    <property type="entry name" value="CBS_dom"/>
</dbReference>
<evidence type="ECO:0000313" key="3">
    <source>
        <dbReference type="Proteomes" id="UP001143981"/>
    </source>
</evidence>
<proteinExistence type="predicted"/>
<reference evidence="2" key="1">
    <citation type="submission" date="2022-07" db="EMBL/GenBank/DDBJ databases">
        <title>Phylogenomic reconstructions and comparative analyses of Kickxellomycotina fungi.</title>
        <authorList>
            <person name="Reynolds N.K."/>
            <person name="Stajich J.E."/>
            <person name="Barry K."/>
            <person name="Grigoriev I.V."/>
            <person name="Crous P."/>
            <person name="Smith M.E."/>
        </authorList>
    </citation>
    <scope>NUCLEOTIDE SEQUENCE</scope>
    <source>
        <strain evidence="2">BCRC 34381</strain>
    </source>
</reference>
<dbReference type="Pfam" id="PF00571">
    <property type="entry name" value="CBS"/>
    <property type="match status" value="1"/>
</dbReference>
<evidence type="ECO:0000259" key="1">
    <source>
        <dbReference type="Pfam" id="PF00571"/>
    </source>
</evidence>
<name>A0A9W7YFV5_9FUNG</name>
<accession>A0A9W7YFV5</accession>
<dbReference type="EMBL" id="JANBOI010000300">
    <property type="protein sequence ID" value="KAJ1731698.1"/>
    <property type="molecule type" value="Genomic_DNA"/>
</dbReference>
<dbReference type="Gene3D" id="3.10.580.10">
    <property type="entry name" value="CBS-domain"/>
    <property type="match status" value="1"/>
</dbReference>
<gene>
    <name evidence="2" type="ORF">LPJ61_002408</name>
</gene>
<sequence>MKATALDKYTVRDVLEYRGHPQLHHSVDDASTIEDALALMDSHGIVSVPVFSSASESFIDIVSVYDIRDYITCAK</sequence>
<comment type="caution">
    <text evidence="2">The sequence shown here is derived from an EMBL/GenBank/DDBJ whole genome shotgun (WGS) entry which is preliminary data.</text>
</comment>
<evidence type="ECO:0000313" key="2">
    <source>
        <dbReference type="EMBL" id="KAJ1731698.1"/>
    </source>
</evidence>
<keyword evidence="3" id="KW-1185">Reference proteome</keyword>
<organism evidence="2 3">
    <name type="scientific">Coemansia biformis</name>
    <dbReference type="NCBI Taxonomy" id="1286918"/>
    <lineage>
        <taxon>Eukaryota</taxon>
        <taxon>Fungi</taxon>
        <taxon>Fungi incertae sedis</taxon>
        <taxon>Zoopagomycota</taxon>
        <taxon>Kickxellomycotina</taxon>
        <taxon>Kickxellomycetes</taxon>
        <taxon>Kickxellales</taxon>
        <taxon>Kickxellaceae</taxon>
        <taxon>Coemansia</taxon>
    </lineage>
</organism>
<dbReference type="SUPFAM" id="SSF54631">
    <property type="entry name" value="CBS-domain pair"/>
    <property type="match status" value="1"/>
</dbReference>
<dbReference type="OrthoDB" id="449052at2759"/>
<dbReference type="Proteomes" id="UP001143981">
    <property type="component" value="Unassembled WGS sequence"/>
</dbReference>
<feature type="domain" description="CBS" evidence="1">
    <location>
        <begin position="26"/>
        <end position="71"/>
    </location>
</feature>
<protein>
    <recommendedName>
        <fullName evidence="1">CBS domain-containing protein</fullName>
    </recommendedName>
</protein>
<dbReference type="InterPro" id="IPR046342">
    <property type="entry name" value="CBS_dom_sf"/>
</dbReference>